<protein>
    <submittedName>
        <fullName evidence="1">Uncharacterized protein</fullName>
    </submittedName>
</protein>
<name>A0A077UD76_9STAP</name>
<proteinExistence type="predicted"/>
<sequence>MNKEPYKAKIGEHELIFNNDEVKKMKQLGITRSIIVNRFKNGWSRFYIVNQPKRMSRKDFDKMLTIRKQKSIVKAAAYKL</sequence>
<dbReference type="EMBL" id="CCEH01000001">
    <property type="protein sequence ID" value="CDR26461.1"/>
    <property type="molecule type" value="Genomic_DNA"/>
</dbReference>
<organism evidence="1 2">
    <name type="scientific">Staphylococcus schweitzeri</name>
    <dbReference type="NCBI Taxonomy" id="1654388"/>
    <lineage>
        <taxon>Bacteria</taxon>
        <taxon>Bacillati</taxon>
        <taxon>Bacillota</taxon>
        <taxon>Bacilli</taxon>
        <taxon>Bacillales</taxon>
        <taxon>Staphylococcaceae</taxon>
        <taxon>Staphylococcus</taxon>
    </lineage>
</organism>
<accession>A0A077UD76</accession>
<evidence type="ECO:0000313" key="1">
    <source>
        <dbReference type="EMBL" id="CDR26461.1"/>
    </source>
</evidence>
<evidence type="ECO:0000313" key="2">
    <source>
        <dbReference type="Proteomes" id="UP000044616"/>
    </source>
</evidence>
<gene>
    <name evidence="1" type="ORF">ERS140147_00011</name>
</gene>
<dbReference type="RefSeq" id="WP_052027965.1">
    <property type="nucleotide sequence ID" value="NZ_CCEH01000001.1"/>
</dbReference>
<dbReference type="Proteomes" id="UP000044616">
    <property type="component" value="Unassembled WGS sequence"/>
</dbReference>
<reference evidence="1 2" key="1">
    <citation type="submission" date="2014-05" db="EMBL/GenBank/DDBJ databases">
        <authorList>
            <person name="Aslett A.Martin."/>
            <person name="De Silva Nishadi"/>
        </authorList>
    </citation>
    <scope>NUCLEOTIDE SEQUENCE [LARGE SCALE GENOMIC DNA]</scope>
</reference>
<dbReference type="AlphaFoldDB" id="A0A077UD76"/>